<dbReference type="InterPro" id="IPR029058">
    <property type="entry name" value="AB_hydrolase_fold"/>
</dbReference>
<comment type="caution">
    <text evidence="8">The sequence shown here is derived from an EMBL/GenBank/DDBJ whole genome shotgun (WGS) entry which is preliminary data.</text>
</comment>
<dbReference type="PANTHER" id="PTHR32268:SF11">
    <property type="entry name" value="HOMOSERINE O-ACETYLTRANSFERASE"/>
    <property type="match status" value="1"/>
</dbReference>
<evidence type="ECO:0000313" key="9">
    <source>
        <dbReference type="Proteomes" id="UP000054770"/>
    </source>
</evidence>
<dbReference type="NCBIfam" id="NF005071">
    <property type="entry name" value="PRK06489.1"/>
    <property type="match status" value="1"/>
</dbReference>
<dbReference type="GO" id="GO:0009086">
    <property type="term" value="P:methionine biosynthetic process"/>
    <property type="evidence" value="ECO:0007669"/>
    <property type="project" value="UniProtKB-KW"/>
</dbReference>
<dbReference type="Pfam" id="PF00561">
    <property type="entry name" value="Abhydrolase_1"/>
    <property type="match status" value="1"/>
</dbReference>
<evidence type="ECO:0000256" key="5">
    <source>
        <dbReference type="SAM" id="MobiDB-lite"/>
    </source>
</evidence>
<dbReference type="SUPFAM" id="SSF53474">
    <property type="entry name" value="alpha/beta-Hydrolases"/>
    <property type="match status" value="1"/>
</dbReference>
<feature type="domain" description="AB hydrolase-1" evidence="7">
    <location>
        <begin position="97"/>
        <end position="304"/>
    </location>
</feature>
<dbReference type="Proteomes" id="UP000054770">
    <property type="component" value="Unassembled WGS sequence"/>
</dbReference>
<keyword evidence="1" id="KW-0028">Amino-acid biosynthesis</keyword>
<organism evidence="8 9">
    <name type="scientific">Caballeronia choica</name>
    <dbReference type="NCBI Taxonomy" id="326476"/>
    <lineage>
        <taxon>Bacteria</taxon>
        <taxon>Pseudomonadati</taxon>
        <taxon>Pseudomonadota</taxon>
        <taxon>Betaproteobacteria</taxon>
        <taxon>Burkholderiales</taxon>
        <taxon>Burkholderiaceae</taxon>
        <taxon>Caballeronia</taxon>
    </lineage>
</organism>
<dbReference type="InterPro" id="IPR000073">
    <property type="entry name" value="AB_hydrolase_1"/>
</dbReference>
<evidence type="ECO:0000259" key="7">
    <source>
        <dbReference type="Pfam" id="PF00561"/>
    </source>
</evidence>
<dbReference type="EC" id="2.3.1.31" evidence="8"/>
<keyword evidence="3" id="KW-0486">Methionine biosynthesis</keyword>
<feature type="region of interest" description="Disordered" evidence="5">
    <location>
        <begin position="349"/>
        <end position="371"/>
    </location>
</feature>
<proteinExistence type="predicted"/>
<evidence type="ECO:0000313" key="8">
    <source>
        <dbReference type="EMBL" id="SAL86890.1"/>
    </source>
</evidence>
<evidence type="ECO:0000256" key="4">
    <source>
        <dbReference type="ARBA" id="ARBA00023315"/>
    </source>
</evidence>
<protein>
    <submittedName>
        <fullName evidence="8">Homoserine O-acetyltransferase</fullName>
        <ecNumber evidence="8">2.3.1.31</ecNumber>
    </submittedName>
</protein>
<dbReference type="GO" id="GO:0009092">
    <property type="term" value="P:homoserine metabolic process"/>
    <property type="evidence" value="ECO:0007669"/>
    <property type="project" value="TreeGrafter"/>
</dbReference>
<gene>
    <name evidence="8" type="primary">metX</name>
    <name evidence="8" type="ORF">AWB68_08190</name>
</gene>
<evidence type="ECO:0000256" key="2">
    <source>
        <dbReference type="ARBA" id="ARBA00022679"/>
    </source>
</evidence>
<dbReference type="RefSeq" id="WP_087649942.1">
    <property type="nucleotide sequence ID" value="NZ_FCON02000251.1"/>
</dbReference>
<dbReference type="PANTHER" id="PTHR32268">
    <property type="entry name" value="HOMOSERINE O-ACETYLTRANSFERASE"/>
    <property type="match status" value="1"/>
</dbReference>
<name>A0A158L230_9BURK</name>
<evidence type="ECO:0000256" key="1">
    <source>
        <dbReference type="ARBA" id="ARBA00022605"/>
    </source>
</evidence>
<keyword evidence="4 8" id="KW-0012">Acyltransferase</keyword>
<evidence type="ECO:0000256" key="3">
    <source>
        <dbReference type="ARBA" id="ARBA00023167"/>
    </source>
</evidence>
<dbReference type="OrthoDB" id="9800754at2"/>
<dbReference type="Gene3D" id="3.40.50.1820">
    <property type="entry name" value="alpha/beta hydrolase"/>
    <property type="match status" value="1"/>
</dbReference>
<accession>A0A158L230</accession>
<keyword evidence="2 8" id="KW-0808">Transferase</keyword>
<dbReference type="InterPro" id="IPR008220">
    <property type="entry name" value="HAT_MetX-like"/>
</dbReference>
<feature type="chain" id="PRO_5011112077" evidence="6">
    <location>
        <begin position="22"/>
        <end position="371"/>
    </location>
</feature>
<keyword evidence="6" id="KW-0732">Signal</keyword>
<dbReference type="AlphaFoldDB" id="A0A158L230"/>
<evidence type="ECO:0000256" key="6">
    <source>
        <dbReference type="SAM" id="SignalP"/>
    </source>
</evidence>
<sequence>MHRYLLAFVSACIASLAIAQAQPILEQAGDFVASNFRFEDGSTLDRLTLHYVTLGTLRRDANGHVTNAVLLLHDTTGSSRTFLSAAMRRELFAPGQPLDAVRYFTVIPDAIGHGASSKPSDGLRMAFPQYDDGDAVAAQYLLVTQGLGIDHLRLVLGTTMGGSETWLWGERHPRMMDALMPIASQPVAVAGRNGFWRQMIVTAIRRDPGWQDGRYTDPPLQWLRTMPVFTLMTGNPARMQERAPNADTAAWSYDVSVYSARQYDANDVLYWFEASRGYDPEAALGSIEAPLFAVNFADDETNPVALGVMQRVMPRLAHGRFVEVPASERTWGASTIEHPEVWKPYLDDLLRSLPPEPNQPNQPMDSKRQQE</sequence>
<dbReference type="EMBL" id="FCON02000251">
    <property type="protein sequence ID" value="SAL86890.1"/>
    <property type="molecule type" value="Genomic_DNA"/>
</dbReference>
<feature type="signal peptide" evidence="6">
    <location>
        <begin position="1"/>
        <end position="21"/>
    </location>
</feature>
<reference evidence="8" key="1">
    <citation type="submission" date="2016-01" db="EMBL/GenBank/DDBJ databases">
        <authorList>
            <person name="Peeters C."/>
        </authorList>
    </citation>
    <scope>NUCLEOTIDE SEQUENCE [LARGE SCALE GENOMIC DNA]</scope>
    <source>
        <strain evidence="8">LMG 22940</strain>
    </source>
</reference>
<dbReference type="GO" id="GO:0004414">
    <property type="term" value="F:homoserine O-acetyltransferase activity"/>
    <property type="evidence" value="ECO:0007669"/>
    <property type="project" value="UniProtKB-EC"/>
</dbReference>
<keyword evidence="9" id="KW-1185">Reference proteome</keyword>